<dbReference type="PANTHER" id="PTHR24252:SF27">
    <property type="entry name" value="TRANSMEMBRANE PROTEASE SERINE 3-LIKE"/>
    <property type="match status" value="1"/>
</dbReference>
<feature type="compositionally biased region" description="Low complexity" evidence="9">
    <location>
        <begin position="599"/>
        <end position="610"/>
    </location>
</feature>
<dbReference type="PROSITE" id="PS00135">
    <property type="entry name" value="TRYPSIN_SER"/>
    <property type="match status" value="1"/>
</dbReference>
<dbReference type="OrthoDB" id="6411962at2759"/>
<feature type="compositionally biased region" description="Low complexity" evidence="9">
    <location>
        <begin position="264"/>
        <end position="273"/>
    </location>
</feature>
<dbReference type="EMBL" id="CAJVCH010003058">
    <property type="protein sequence ID" value="CAG7647039.1"/>
    <property type="molecule type" value="Genomic_DNA"/>
</dbReference>
<feature type="domain" description="SRCR" evidence="12">
    <location>
        <begin position="1183"/>
        <end position="1315"/>
    </location>
</feature>
<dbReference type="InterPro" id="IPR001190">
    <property type="entry name" value="SRCR"/>
</dbReference>
<accession>A0A8J2J2J1</accession>
<dbReference type="InterPro" id="IPR023415">
    <property type="entry name" value="LDLR_class-A_CS"/>
</dbReference>
<dbReference type="SMART" id="SM00020">
    <property type="entry name" value="Tryp_SPc"/>
    <property type="match status" value="1"/>
</dbReference>
<dbReference type="GO" id="GO:0016020">
    <property type="term" value="C:membrane"/>
    <property type="evidence" value="ECO:0007669"/>
    <property type="project" value="InterPro"/>
</dbReference>
<feature type="compositionally biased region" description="Low complexity" evidence="9">
    <location>
        <begin position="767"/>
        <end position="778"/>
    </location>
</feature>
<evidence type="ECO:0000313" key="14">
    <source>
        <dbReference type="Proteomes" id="UP000708208"/>
    </source>
</evidence>
<feature type="region of interest" description="Disordered" evidence="9">
    <location>
        <begin position="148"/>
        <end position="207"/>
    </location>
</feature>
<protein>
    <submittedName>
        <fullName evidence="13">Uncharacterized protein</fullName>
    </submittedName>
</protein>
<feature type="region of interest" description="Disordered" evidence="9">
    <location>
        <begin position="422"/>
        <end position="445"/>
    </location>
</feature>
<dbReference type="Pfam" id="PF00057">
    <property type="entry name" value="Ldl_recept_a"/>
    <property type="match status" value="2"/>
</dbReference>
<dbReference type="SMART" id="SM00192">
    <property type="entry name" value="LDLa"/>
    <property type="match status" value="3"/>
</dbReference>
<evidence type="ECO:0000256" key="8">
    <source>
        <dbReference type="RuleBase" id="RU363034"/>
    </source>
</evidence>
<evidence type="ECO:0000256" key="10">
    <source>
        <dbReference type="SAM" id="Phobius"/>
    </source>
</evidence>
<feature type="disulfide bond" evidence="6">
    <location>
        <begin position="1167"/>
        <end position="1182"/>
    </location>
</feature>
<dbReference type="Pfam" id="PF00089">
    <property type="entry name" value="Trypsin"/>
    <property type="match status" value="1"/>
</dbReference>
<keyword evidence="1 8" id="KW-0645">Protease</keyword>
<evidence type="ECO:0000256" key="5">
    <source>
        <dbReference type="ARBA" id="ARBA00023180"/>
    </source>
</evidence>
<feature type="compositionally biased region" description="Basic and acidic residues" evidence="9">
    <location>
        <begin position="277"/>
        <end position="298"/>
    </location>
</feature>
<feature type="compositionally biased region" description="Polar residues" evidence="9">
    <location>
        <begin position="164"/>
        <end position="187"/>
    </location>
</feature>
<reference evidence="13" key="1">
    <citation type="submission" date="2021-06" db="EMBL/GenBank/DDBJ databases">
        <authorList>
            <person name="Hodson N. C."/>
            <person name="Mongue J. A."/>
            <person name="Jaron S. K."/>
        </authorList>
    </citation>
    <scope>NUCLEOTIDE SEQUENCE</scope>
</reference>
<dbReference type="GO" id="GO:0006508">
    <property type="term" value="P:proteolysis"/>
    <property type="evidence" value="ECO:0007669"/>
    <property type="project" value="UniProtKB-KW"/>
</dbReference>
<evidence type="ECO:0000313" key="13">
    <source>
        <dbReference type="EMBL" id="CAG7647039.1"/>
    </source>
</evidence>
<evidence type="ECO:0000256" key="2">
    <source>
        <dbReference type="ARBA" id="ARBA00022801"/>
    </source>
</evidence>
<keyword evidence="10" id="KW-0812">Transmembrane</keyword>
<feature type="disulfide bond" evidence="6">
    <location>
        <begin position="1592"/>
        <end position="1610"/>
    </location>
</feature>
<evidence type="ECO:0000256" key="3">
    <source>
        <dbReference type="ARBA" id="ARBA00022825"/>
    </source>
</evidence>
<feature type="disulfide bond" evidence="6">
    <location>
        <begin position="1604"/>
        <end position="1619"/>
    </location>
</feature>
<dbReference type="PROSITE" id="PS00134">
    <property type="entry name" value="TRYPSIN_HIS"/>
    <property type="match status" value="1"/>
</dbReference>
<dbReference type="InterPro" id="IPR001254">
    <property type="entry name" value="Trypsin_dom"/>
</dbReference>
<dbReference type="InterPro" id="IPR018114">
    <property type="entry name" value="TRYPSIN_HIS"/>
</dbReference>
<feature type="compositionally biased region" description="Polar residues" evidence="9">
    <location>
        <begin position="611"/>
        <end position="623"/>
    </location>
</feature>
<evidence type="ECO:0000259" key="12">
    <source>
        <dbReference type="PROSITE" id="PS50287"/>
    </source>
</evidence>
<feature type="region of interest" description="Disordered" evidence="9">
    <location>
        <begin position="473"/>
        <end position="561"/>
    </location>
</feature>
<evidence type="ECO:0000256" key="4">
    <source>
        <dbReference type="ARBA" id="ARBA00023157"/>
    </source>
</evidence>
<dbReference type="PROSITE" id="PS50287">
    <property type="entry name" value="SRCR_2"/>
    <property type="match status" value="1"/>
</dbReference>
<dbReference type="FunFam" id="2.40.10.10:FF:000003">
    <property type="entry name" value="Transmembrane serine protease 3"/>
    <property type="match status" value="1"/>
</dbReference>
<feature type="region of interest" description="Disordered" evidence="9">
    <location>
        <begin position="800"/>
        <end position="819"/>
    </location>
</feature>
<feature type="compositionally biased region" description="Basic and acidic residues" evidence="9">
    <location>
        <begin position="488"/>
        <end position="508"/>
    </location>
</feature>
<dbReference type="Proteomes" id="UP000708208">
    <property type="component" value="Unassembled WGS sequence"/>
</dbReference>
<evidence type="ECO:0000256" key="9">
    <source>
        <dbReference type="SAM" id="MobiDB-lite"/>
    </source>
</evidence>
<keyword evidence="3 8" id="KW-0720">Serine protease</keyword>
<dbReference type="PROSITE" id="PS50240">
    <property type="entry name" value="TRYPSIN_DOM"/>
    <property type="match status" value="1"/>
</dbReference>
<dbReference type="PROSITE" id="PS01209">
    <property type="entry name" value="LDLRA_1"/>
    <property type="match status" value="2"/>
</dbReference>
<feature type="compositionally biased region" description="Basic and acidic residues" evidence="9">
    <location>
        <begin position="329"/>
        <end position="342"/>
    </location>
</feature>
<dbReference type="CDD" id="cd00112">
    <property type="entry name" value="LDLa"/>
    <property type="match status" value="3"/>
</dbReference>
<dbReference type="PROSITE" id="PS50068">
    <property type="entry name" value="LDLRA_2"/>
    <property type="match status" value="3"/>
</dbReference>
<comment type="caution">
    <text evidence="13">The sequence shown here is derived from an EMBL/GenBank/DDBJ whole genome shotgun (WGS) entry which is preliminary data.</text>
</comment>
<proteinExistence type="predicted"/>
<feature type="compositionally biased region" description="Polar residues" evidence="9">
    <location>
        <begin position="427"/>
        <end position="436"/>
    </location>
</feature>
<keyword evidence="10" id="KW-1133">Transmembrane helix</keyword>
<feature type="region of interest" description="Disordered" evidence="9">
    <location>
        <begin position="765"/>
        <end position="793"/>
    </location>
</feature>
<keyword evidence="5" id="KW-0325">Glycoprotein</keyword>
<feature type="disulfide bond" evidence="6">
    <location>
        <begin position="1098"/>
        <end position="1113"/>
    </location>
</feature>
<feature type="transmembrane region" description="Helical" evidence="10">
    <location>
        <begin position="60"/>
        <end position="85"/>
    </location>
</feature>
<dbReference type="InterPro" id="IPR033116">
    <property type="entry name" value="TRYPSIN_SER"/>
</dbReference>
<evidence type="ECO:0000259" key="11">
    <source>
        <dbReference type="PROSITE" id="PS50240"/>
    </source>
</evidence>
<comment type="caution">
    <text evidence="7">Lacks conserved residue(s) required for the propagation of feature annotation.</text>
</comment>
<feature type="non-terminal residue" evidence="13">
    <location>
        <position position="1"/>
    </location>
</feature>
<feature type="compositionally biased region" description="Basic and acidic residues" evidence="9">
    <location>
        <begin position="148"/>
        <end position="160"/>
    </location>
</feature>
<dbReference type="PANTHER" id="PTHR24252">
    <property type="entry name" value="ACROSIN-RELATED"/>
    <property type="match status" value="1"/>
</dbReference>
<organism evidence="13 14">
    <name type="scientific">Allacma fusca</name>
    <dbReference type="NCBI Taxonomy" id="39272"/>
    <lineage>
        <taxon>Eukaryota</taxon>
        <taxon>Metazoa</taxon>
        <taxon>Ecdysozoa</taxon>
        <taxon>Arthropoda</taxon>
        <taxon>Hexapoda</taxon>
        <taxon>Collembola</taxon>
        <taxon>Symphypleona</taxon>
        <taxon>Sminthuridae</taxon>
        <taxon>Allacma</taxon>
    </lineage>
</organism>
<dbReference type="GO" id="GO:0004252">
    <property type="term" value="F:serine-type endopeptidase activity"/>
    <property type="evidence" value="ECO:0007669"/>
    <property type="project" value="InterPro"/>
</dbReference>
<keyword evidence="14" id="KW-1185">Reference proteome</keyword>
<dbReference type="InterPro" id="IPR002172">
    <property type="entry name" value="LDrepeatLR_classA_rpt"/>
</dbReference>
<feature type="compositionally biased region" description="Low complexity" evidence="9">
    <location>
        <begin position="1275"/>
        <end position="1292"/>
    </location>
</feature>
<keyword evidence="2 8" id="KW-0378">Hydrolase</keyword>
<dbReference type="CDD" id="cd00190">
    <property type="entry name" value="Tryp_SPc"/>
    <property type="match status" value="1"/>
</dbReference>
<feature type="domain" description="Peptidase S1" evidence="11">
    <location>
        <begin position="1335"/>
        <end position="1573"/>
    </location>
</feature>
<keyword evidence="10" id="KW-0472">Membrane</keyword>
<feature type="region of interest" description="Disordered" evidence="9">
    <location>
        <begin position="1275"/>
        <end position="1294"/>
    </location>
</feature>
<gene>
    <name evidence="13" type="ORF">AFUS01_LOCUS608</name>
</gene>
<feature type="compositionally biased region" description="Acidic residues" evidence="9">
    <location>
        <begin position="659"/>
        <end position="668"/>
    </location>
</feature>
<evidence type="ECO:0000256" key="1">
    <source>
        <dbReference type="ARBA" id="ARBA00022670"/>
    </source>
</evidence>
<evidence type="ECO:0000256" key="7">
    <source>
        <dbReference type="PROSITE-ProRule" id="PRU00196"/>
    </source>
</evidence>
<name>A0A8J2J2J1_9HEXA</name>
<sequence>QICHNNGSNHGWFCDELYRTDLPSLSHHNNYYSSSSVYSYSPTSTSDCPEHGRSRRKITVILTVSIVLATIGVLSIAGVAAYLGILSKNVSSNTSQYEESSYLLANKKLHNRNDYIITNGRSRYDGANPDNHLDITNSIVDTKLTHEDHSSIPHEDDLTRHIFPSNTRYSQKNSTSEVKTTSSSNTKGPDLEVSRPSTRPSARPTIFTASTPISITYATNSRFDDAPVIIRAPPTEPPKFNSHDRYLRNRHRNRHPLTNSHALPPSSTSTQQSVSKLETRAGDDSETMSPRDEAESSHDNISGDLDKGQDSADDTTEMTHSQGASAEAEDIRNNRNPEEPLLGHRRKEGLAGGHRIISSSSEKNLKAQHRDTMVHDHSQFTPSESSIDRNFDEDRLKNHRVISTTTEEQQSEHPDYFIPVKPLFTDSPPQTVNSGNDKSRIENSKPHLTFDRISPEFYDRKPWIPLLNRPNLDKRPRVELNTPSSEMPSHEVEETTEMYERIDHDRTGDVSSNEPVRHASPSSIDRMDEGSITTLESSSMSSSKDPTDDEDGMKPPDIPAFTIYIPHIPAPSTDTLDSAHLQGTNRERDDLNLNFTAPSDTSSQSDNNSSHRTYPNSASNDSSVGDDHEADNGDEYGDEDKLKRVFLTSSEEGSAKDEDYLESEDEVTGDGSPQTNIYKLDPDTVDIVPDTLATARPPPIRDLRKEESEDPPEPNPVDSGEHFEKVPTISNDSREQPSMQSNSTSDAIITTLGSLHLMKASDTYETSSDLGDSSSDDYVSQDKNTESPLFPPVRSYVSVNLPLRPKPTGEDDDIDRPKSFGMNDNSFEGVLKNVRVFTDDDGQLPDLTLSTASSLNKVLSMMMNQKDKIPLDVGHRNVHLVVSDNGQAIIVKNNTSNITSHREAKVFNSRDPKIDTRFNDHVDSVEHVPVPLIQPVVGGSTNKTKVSAVTFSNNSPVYKFVLKKGQSVEELLKEIFQNYTDKDKPEVVEDETTTTAENFSEFTTDRDVGSTSTGINSIQVETSFIPTSIQTKPVTPPFLLKHELHSAIFSTAATGTTLDPHVKTSTSVIVNGDLEPCPTNSSFRCASNGKCISGFGRCNGMRDCPDNSDEKGCLCVDLLRAQMLHRKICDGVPDCKDFSDEYQCDWCSPGQYICAGSRACVNRDKICDGRRDCPRGDDENECVKIGSSDSRDELEDFSPTYHRSGHLMVRKKGVWGKLCVETFSTVVSHWEVKDLARAVCKALTFSDFETVERVEDEETKPSTVPYYELYFGSNETESGENSSGFASSSESSPRTSLGFKQTQCKSRQVVRVTCQDLQCGIAPRAFTQAARYRRIVGGANALPGEWPWQAALYRDGEYQCGATLISSRWLLSAGHCFYHAQDDYWVARLGTLRRGATVLSPYEQVVRITHIFLHPQYKDVGFINDVSLLRLEHEVNFTDFVRPVCLPGRDTKIRDGRMCTVVGWGQLFEVGRVFPDTLQEVQLPLISTGECRKRTLFLPLYKLTDEMFCAGFDRGGRDACLGDSGGPLMCSETDGRWSLYGVTSNGYGCARANRPGVYTKVASYLDWIYDKMSQGNALTYRDKAKPCTGHRCPLGECLEKRRLCNGVSDCLDGSDEKNCTWS</sequence>
<keyword evidence="4 6" id="KW-1015">Disulfide bond</keyword>
<evidence type="ECO:0000256" key="6">
    <source>
        <dbReference type="PROSITE-ProRule" id="PRU00124"/>
    </source>
</evidence>
<feature type="region of interest" description="Disordered" evidence="9">
    <location>
        <begin position="585"/>
        <end position="724"/>
    </location>
</feature>
<feature type="region of interest" description="Disordered" evidence="9">
    <location>
        <begin position="255"/>
        <end position="361"/>
    </location>
</feature>